<organism evidence="2 3">
    <name type="scientific">Puccinia coronata f. sp. avenae</name>
    <dbReference type="NCBI Taxonomy" id="200324"/>
    <lineage>
        <taxon>Eukaryota</taxon>
        <taxon>Fungi</taxon>
        <taxon>Dikarya</taxon>
        <taxon>Basidiomycota</taxon>
        <taxon>Pucciniomycotina</taxon>
        <taxon>Pucciniomycetes</taxon>
        <taxon>Pucciniales</taxon>
        <taxon>Pucciniaceae</taxon>
        <taxon>Puccinia</taxon>
    </lineage>
</organism>
<sequence>MIINQDPLLTRISYRSGPGKIYQMIHSMDLLIQDLLPAIFKLSDFVPKGLLRIFKDPWVPPFEDSPALSLPLKIITQHCPLAYSLVSNLAEDISPAPILQPLPLPSTTSPTKPALCYYYPFIQQLPTTTLDSCTAGINRSNTAVRAVLEQPCSTGGRTGTVRPKHLPAGRTGLSDQFLGPVAQDQPGPVGQICPTSWLSLRSDSVRPTTGQTRLFEHRSSSRVRPVNAGSVVACILPNYSSFILVIKEPPTVTLTPKETGQLVTYWIERLSGEKEEYIASLKPSPYNLVPYEAKILIALRRIEEQQDLDLKYQIAFNNLVRSHAATRRQRYLERTNSGINNNTTTVPAVNPTCLVPNYANKDNAQPTNSHIEDKTIEANKDFLDYGLLPPTTRPRKRNGKLDDRSCSMSQSNDPSSDPESRPTERTIVGDGNQSIPDLVRSYPYTPPTSKDDELVIITHHKPTNNITLLIKTDQI</sequence>
<accession>A0A2N5T1D0</accession>
<gene>
    <name evidence="2" type="ORF">PCANC_18500</name>
</gene>
<proteinExistence type="predicted"/>
<keyword evidence="3" id="KW-1185">Reference proteome</keyword>
<evidence type="ECO:0000256" key="1">
    <source>
        <dbReference type="SAM" id="MobiDB-lite"/>
    </source>
</evidence>
<feature type="compositionally biased region" description="Polar residues" evidence="1">
    <location>
        <begin position="406"/>
        <end position="417"/>
    </location>
</feature>
<dbReference type="EMBL" id="PGCJ01000815">
    <property type="protein sequence ID" value="PLW19292.1"/>
    <property type="molecule type" value="Genomic_DNA"/>
</dbReference>
<protein>
    <submittedName>
        <fullName evidence="2">Uncharacterized protein</fullName>
    </submittedName>
</protein>
<feature type="region of interest" description="Disordered" evidence="1">
    <location>
        <begin position="382"/>
        <end position="450"/>
    </location>
</feature>
<dbReference type="STRING" id="200324.A0A2N5T1D0"/>
<comment type="caution">
    <text evidence="2">The sequence shown here is derived from an EMBL/GenBank/DDBJ whole genome shotgun (WGS) entry which is preliminary data.</text>
</comment>
<evidence type="ECO:0000313" key="2">
    <source>
        <dbReference type="EMBL" id="PLW19292.1"/>
    </source>
</evidence>
<reference evidence="2 3" key="1">
    <citation type="submission" date="2017-11" db="EMBL/GenBank/DDBJ databases">
        <title>De novo assembly and phasing of dikaryotic genomes from two isolates of Puccinia coronata f. sp. avenae, the causal agent of oat crown rust.</title>
        <authorList>
            <person name="Miller M.E."/>
            <person name="Zhang Y."/>
            <person name="Omidvar V."/>
            <person name="Sperschneider J."/>
            <person name="Schwessinger B."/>
            <person name="Raley C."/>
            <person name="Palmer J.M."/>
            <person name="Garnica D."/>
            <person name="Upadhyaya N."/>
            <person name="Rathjen J."/>
            <person name="Taylor J.M."/>
            <person name="Park R.F."/>
            <person name="Dodds P.N."/>
            <person name="Hirsch C.D."/>
            <person name="Kianian S.F."/>
            <person name="Figueroa M."/>
        </authorList>
    </citation>
    <scope>NUCLEOTIDE SEQUENCE [LARGE SCALE GENOMIC DNA]</scope>
    <source>
        <strain evidence="2">12NC29</strain>
    </source>
</reference>
<dbReference type="AlphaFoldDB" id="A0A2N5T1D0"/>
<evidence type="ECO:0000313" key="3">
    <source>
        <dbReference type="Proteomes" id="UP000235388"/>
    </source>
</evidence>
<dbReference type="Proteomes" id="UP000235388">
    <property type="component" value="Unassembled WGS sequence"/>
</dbReference>
<name>A0A2N5T1D0_9BASI</name>